<protein>
    <submittedName>
        <fullName evidence="2">Uncharacterized protein</fullName>
    </submittedName>
</protein>
<evidence type="ECO:0000313" key="2">
    <source>
        <dbReference type="EMBL" id="MDG3495840.1"/>
    </source>
</evidence>
<dbReference type="RefSeq" id="WP_277909251.1">
    <property type="nucleotide sequence ID" value="NZ_VBTY01000129.1"/>
</dbReference>
<evidence type="ECO:0000313" key="3">
    <source>
        <dbReference type="Proteomes" id="UP001152872"/>
    </source>
</evidence>
<accession>A0A9X4RJC0</accession>
<dbReference type="Proteomes" id="UP001152872">
    <property type="component" value="Unassembled WGS sequence"/>
</dbReference>
<proteinExistence type="predicted"/>
<gene>
    <name evidence="2" type="ORF">FEV09_14915</name>
</gene>
<reference evidence="2" key="1">
    <citation type="submission" date="2019-05" db="EMBL/GenBank/DDBJ databases">
        <title>Whole genome sequencing of Pseudanabaena catenata USMAC16.</title>
        <authorList>
            <person name="Khan Z."/>
            <person name="Omar W.M."/>
            <person name="Convey P."/>
            <person name="Merican F."/>
            <person name="Najimudin N."/>
        </authorList>
    </citation>
    <scope>NUCLEOTIDE SEQUENCE</scope>
    <source>
        <strain evidence="2">USMAC16</strain>
    </source>
</reference>
<organism evidence="2 3">
    <name type="scientific">Pseudanabaena catenata USMAC16</name>
    <dbReference type="NCBI Taxonomy" id="1855837"/>
    <lineage>
        <taxon>Bacteria</taxon>
        <taxon>Bacillati</taxon>
        <taxon>Cyanobacteriota</taxon>
        <taxon>Cyanophyceae</taxon>
        <taxon>Pseudanabaenales</taxon>
        <taxon>Pseudanabaenaceae</taxon>
        <taxon>Pseudanabaena</taxon>
    </lineage>
</organism>
<feature type="region of interest" description="Disordered" evidence="1">
    <location>
        <begin position="21"/>
        <end position="41"/>
    </location>
</feature>
<dbReference type="EMBL" id="VBTY01000129">
    <property type="protein sequence ID" value="MDG3495840.1"/>
    <property type="molecule type" value="Genomic_DNA"/>
</dbReference>
<sequence length="61" mass="6742">MGKRSPSSWVDSDLLATCPQELAPKNLPPKNLPPKNLPPKKKRTARSAVLFFLGFVSCHLI</sequence>
<evidence type="ECO:0000256" key="1">
    <source>
        <dbReference type="SAM" id="MobiDB-lite"/>
    </source>
</evidence>
<name>A0A9X4RJC0_9CYAN</name>
<feature type="compositionally biased region" description="Pro residues" evidence="1">
    <location>
        <begin position="26"/>
        <end position="37"/>
    </location>
</feature>
<comment type="caution">
    <text evidence="2">The sequence shown here is derived from an EMBL/GenBank/DDBJ whole genome shotgun (WGS) entry which is preliminary data.</text>
</comment>
<dbReference type="AlphaFoldDB" id="A0A9X4RJC0"/>
<keyword evidence="3" id="KW-1185">Reference proteome</keyword>